<evidence type="ECO:0000256" key="8">
    <source>
        <dbReference type="SAM" id="MobiDB-lite"/>
    </source>
</evidence>
<evidence type="ECO:0000256" key="5">
    <source>
        <dbReference type="ARBA" id="ARBA00022840"/>
    </source>
</evidence>
<keyword evidence="9" id="KW-0472">Membrane</keyword>
<feature type="domain" description="AMP-dependent synthetase/ligase" evidence="10">
    <location>
        <begin position="191"/>
        <end position="574"/>
    </location>
</feature>
<feature type="region of interest" description="Disordered" evidence="8">
    <location>
        <begin position="1"/>
        <end position="38"/>
    </location>
</feature>
<dbReference type="GO" id="GO:0005886">
    <property type="term" value="C:plasma membrane"/>
    <property type="evidence" value="ECO:0007669"/>
    <property type="project" value="TreeGrafter"/>
</dbReference>
<feature type="transmembrane region" description="Helical" evidence="9">
    <location>
        <begin position="84"/>
        <end position="109"/>
    </location>
</feature>
<evidence type="ECO:0000256" key="4">
    <source>
        <dbReference type="ARBA" id="ARBA00022832"/>
    </source>
</evidence>
<keyword evidence="9" id="KW-0812">Transmembrane</keyword>
<dbReference type="GO" id="GO:0035336">
    <property type="term" value="P:long-chain fatty-acyl-CoA metabolic process"/>
    <property type="evidence" value="ECO:0007669"/>
    <property type="project" value="TreeGrafter"/>
</dbReference>
<dbReference type="GO" id="GO:0005524">
    <property type="term" value="F:ATP binding"/>
    <property type="evidence" value="ECO:0007669"/>
    <property type="project" value="UniProtKB-KW"/>
</dbReference>
<dbReference type="GO" id="GO:0030182">
    <property type="term" value="P:neuron differentiation"/>
    <property type="evidence" value="ECO:0007669"/>
    <property type="project" value="TreeGrafter"/>
</dbReference>
<evidence type="ECO:0000256" key="6">
    <source>
        <dbReference type="ARBA" id="ARBA00026121"/>
    </source>
</evidence>
<keyword evidence="4" id="KW-0276">Fatty acid metabolism</keyword>
<dbReference type="OMA" id="AETRFEW"/>
<comment type="similarity">
    <text evidence="1">Belongs to the ATP-dependent AMP-binding enzyme family.</text>
</comment>
<name>A0A9Q0RQZ5_BLOTA</name>
<accession>A0A9Q0RQZ5</accession>
<evidence type="ECO:0000259" key="10">
    <source>
        <dbReference type="Pfam" id="PF00501"/>
    </source>
</evidence>
<keyword evidence="12" id="KW-1185">Reference proteome</keyword>
<keyword evidence="2" id="KW-0436">Ligase</keyword>
<dbReference type="InterPro" id="IPR000873">
    <property type="entry name" value="AMP-dep_synth/lig_dom"/>
</dbReference>
<dbReference type="GO" id="GO:0090433">
    <property type="term" value="F:palmitoyl-CoA ligase activity"/>
    <property type="evidence" value="ECO:0007669"/>
    <property type="project" value="TreeGrafter"/>
</dbReference>
<dbReference type="PANTHER" id="PTHR43272:SF83">
    <property type="entry name" value="ACYL-COA SYNTHETASE LONG-CHAIN, ISOFORM J"/>
    <property type="match status" value="1"/>
</dbReference>
<dbReference type="EC" id="6.2.1.3" evidence="6"/>
<proteinExistence type="inferred from homology"/>
<evidence type="ECO:0000313" key="12">
    <source>
        <dbReference type="Proteomes" id="UP001142055"/>
    </source>
</evidence>
<dbReference type="PANTHER" id="PTHR43272">
    <property type="entry name" value="LONG-CHAIN-FATTY-ACID--COA LIGASE"/>
    <property type="match status" value="1"/>
</dbReference>
<evidence type="ECO:0000256" key="3">
    <source>
        <dbReference type="ARBA" id="ARBA00022741"/>
    </source>
</evidence>
<dbReference type="GO" id="GO:0005811">
    <property type="term" value="C:lipid droplet"/>
    <property type="evidence" value="ECO:0007669"/>
    <property type="project" value="TreeGrafter"/>
</dbReference>
<evidence type="ECO:0000256" key="1">
    <source>
        <dbReference type="ARBA" id="ARBA00006432"/>
    </source>
</evidence>
<keyword evidence="3" id="KW-0547">Nucleotide-binding</keyword>
<keyword evidence="4" id="KW-0443">Lipid metabolism</keyword>
<dbReference type="Proteomes" id="UP001142055">
    <property type="component" value="Chromosome 1"/>
</dbReference>
<evidence type="ECO:0000256" key="2">
    <source>
        <dbReference type="ARBA" id="ARBA00022598"/>
    </source>
</evidence>
<dbReference type="SUPFAM" id="SSF56801">
    <property type="entry name" value="Acetyl-CoA synthetase-like"/>
    <property type="match status" value="2"/>
</dbReference>
<dbReference type="GO" id="GO:0005783">
    <property type="term" value="C:endoplasmic reticulum"/>
    <property type="evidence" value="ECO:0007669"/>
    <property type="project" value="TreeGrafter"/>
</dbReference>
<dbReference type="InterPro" id="IPR042099">
    <property type="entry name" value="ANL_N_sf"/>
</dbReference>
<organism evidence="11 12">
    <name type="scientific">Blomia tropicalis</name>
    <name type="common">Mite</name>
    <dbReference type="NCBI Taxonomy" id="40697"/>
    <lineage>
        <taxon>Eukaryota</taxon>
        <taxon>Metazoa</taxon>
        <taxon>Ecdysozoa</taxon>
        <taxon>Arthropoda</taxon>
        <taxon>Chelicerata</taxon>
        <taxon>Arachnida</taxon>
        <taxon>Acari</taxon>
        <taxon>Acariformes</taxon>
        <taxon>Sarcoptiformes</taxon>
        <taxon>Astigmata</taxon>
        <taxon>Glycyphagoidea</taxon>
        <taxon>Echimyopodidae</taxon>
        <taxon>Blomia</taxon>
    </lineage>
</organism>
<keyword evidence="5" id="KW-0067">ATP-binding</keyword>
<keyword evidence="9" id="KW-1133">Transmembrane helix</keyword>
<evidence type="ECO:0000313" key="11">
    <source>
        <dbReference type="EMBL" id="KAJ6223150.1"/>
    </source>
</evidence>
<evidence type="ECO:0000256" key="7">
    <source>
        <dbReference type="ARBA" id="ARBA00036813"/>
    </source>
</evidence>
<dbReference type="PROSITE" id="PS00455">
    <property type="entry name" value="AMP_BINDING"/>
    <property type="match status" value="2"/>
</dbReference>
<feature type="compositionally biased region" description="Low complexity" evidence="8">
    <location>
        <begin position="8"/>
        <end position="34"/>
    </location>
</feature>
<dbReference type="Gene3D" id="3.40.50.12780">
    <property type="entry name" value="N-terminal domain of ligase-like"/>
    <property type="match status" value="2"/>
</dbReference>
<evidence type="ECO:0000256" key="9">
    <source>
        <dbReference type="SAM" id="Phobius"/>
    </source>
</evidence>
<comment type="catalytic activity">
    <reaction evidence="7">
        <text>a long-chain fatty acid + ATP + CoA = a long-chain fatty acyl-CoA + AMP + diphosphate</text>
        <dbReference type="Rhea" id="RHEA:15421"/>
        <dbReference type="ChEBI" id="CHEBI:30616"/>
        <dbReference type="ChEBI" id="CHEBI:33019"/>
        <dbReference type="ChEBI" id="CHEBI:57287"/>
        <dbReference type="ChEBI" id="CHEBI:57560"/>
        <dbReference type="ChEBI" id="CHEBI:83139"/>
        <dbReference type="ChEBI" id="CHEBI:456215"/>
        <dbReference type="EC" id="6.2.1.3"/>
    </reaction>
</comment>
<dbReference type="Pfam" id="PF00501">
    <property type="entry name" value="AMP-binding"/>
    <property type="match status" value="2"/>
</dbReference>
<dbReference type="InterPro" id="IPR020845">
    <property type="entry name" value="AMP-binding_CS"/>
</dbReference>
<dbReference type="EMBL" id="JAPWDV010000001">
    <property type="protein sequence ID" value="KAJ6223150.1"/>
    <property type="molecule type" value="Genomic_DNA"/>
</dbReference>
<sequence length="1451" mass="164289">MAVITDISSKNNGTSNSSTNGTNGVSPTTNGTNGVSSITNGTNGITTAFGGLRKKISMVINPAETPAKKEDISRKHPFPIHIDFSNFSFALLLIKFLVLVFDIITYPFYAIYQQPWKHRAASRRVRARLQDPNDPYSTYVRVDKPFTNHYAFKPETIPEFQQLSLKLNPHSQHQLGTREIISVTSDVQKNGKRLIKYNLGDYSWITIGQCDEIIGKLAKSFLHNGVKFQERVLIFSETRMEVEHIFTTEDLLPNLLKVINRIPKVRHIYVVELHPGLLRHGKTSQADFDKATGDERKVELTTYKKMLEIGGNTPDDKYDYTRPRADDIAVILYTSGSTGNPKGVVQTHRNFVSAIRSIYQLLSEDILEMSAELTFFGCGIRIGYGSPNTMVDNGTAIIRGQKGDLRILKPTVIAGVPLVLDRIRRAITQRFENRASPFWMQTFKYCTAYKNFWINHGYDTPLVNRFICKRVQGQLGGNVEYIMIGGAPLSPDTQRVMRAFLNVKLLIGYGSTETCAASCISDFDDMNIGTIGAPLHGVKLRLLDWPEGGYSALDKPNPRGELVIGGDAISKGYFKLPEQTADAYEEKDGVKWFKMGDIGEVLPNGTLKIIDRKKDLVKLQYGEYISLGKVEAELKNFRYVENNCVYGDSMRTYMIAFISPSIGQLKRLATELGLADQKLEQWCANEEIVRLVTAELKTFCTDAGLNKMEIPQKIKLCHEEWSVRTGFLTASMKINRPMNNNPSNRVERSRRIRATRQNLADPNSAYYRIGEHRELQLKGIQTIPHAQKVSLRSLDGNCQALGYRQILSIRNEYSEKEKKNIRKYNLSDYKWLSYTKVDELITILERAFYTMGVQNGTKVLIYAETRFEWFLCANAILRNGGIVATIYSTLGEEALRYGIEETQATVLITTESLLSQLPKTMCSTIQHLVWFENIKRKGDREQDKPKELSHYTHIECINYEQLLEKGRSASDAPIYDPNNNTIEGSTPAVILYTSGSTGKPKGVVLTHQNFVHTMKAVYTLISDQMLADYKQHCWYGYLPLAHILEFIAENAMFCIGFRIGYGSPFTMTDLSTGIIKGQPGDLTLLKPTIIPAVPLVLERIRKTIMEKLELHSPLFTHLASYLSIYKTFWLVNGYDTPIFDMLISTRFRKMFGGRVQFMMIGGAALSAETQTLMRALLNIQILIGYGSTETCGGNFVSDLEDLSVGWTGAPLFGILARLADWPEGGYTSRDRPNPRGELHIGGESVSSGYLNQPELTNEAFYNENGVQWFRTGDIVEVNQLGEFRIVDRKKDLVKLQHGEFVSLGKIESELKNCLIIDNLCVYADGKRNNVVALIMPNWNVLKRLAIKYLSEQPQHQSRSSLTPTSISQIELEQLIDNSMFVHYIYKNVEEFCLKETKLSKTEIPVRIHLCKEEWTPNNDLLTAAMKIKRVNIVRFYEKQIEAMYQMETNKS</sequence>
<comment type="caution">
    <text evidence="11">The sequence shown here is derived from an EMBL/GenBank/DDBJ whole genome shotgun (WGS) entry which is preliminary data.</text>
</comment>
<gene>
    <name evidence="11" type="ORF">RDWZM_001695</name>
</gene>
<feature type="domain" description="AMP-dependent synthetase/ligase" evidence="10">
    <location>
        <begin position="826"/>
        <end position="1250"/>
    </location>
</feature>
<reference evidence="11" key="1">
    <citation type="submission" date="2022-12" db="EMBL/GenBank/DDBJ databases">
        <title>Genome assemblies of Blomia tropicalis.</title>
        <authorList>
            <person name="Cui Y."/>
        </authorList>
    </citation>
    <scope>NUCLEOTIDE SEQUENCE</scope>
    <source>
        <tissue evidence="11">Adult mites</tissue>
    </source>
</reference>
<protein>
    <recommendedName>
        <fullName evidence="6">long-chain-fatty-acid--CoA ligase</fullName>
        <ecNumber evidence="6">6.2.1.3</ecNumber>
    </recommendedName>
</protein>